<organism evidence="1 2">
    <name type="scientific">Solanum commersonii</name>
    <name type="common">Commerson's wild potato</name>
    <name type="synonym">Commerson's nightshade</name>
    <dbReference type="NCBI Taxonomy" id="4109"/>
    <lineage>
        <taxon>Eukaryota</taxon>
        <taxon>Viridiplantae</taxon>
        <taxon>Streptophyta</taxon>
        <taxon>Embryophyta</taxon>
        <taxon>Tracheophyta</taxon>
        <taxon>Spermatophyta</taxon>
        <taxon>Magnoliopsida</taxon>
        <taxon>eudicotyledons</taxon>
        <taxon>Gunneridae</taxon>
        <taxon>Pentapetalae</taxon>
        <taxon>asterids</taxon>
        <taxon>lamiids</taxon>
        <taxon>Solanales</taxon>
        <taxon>Solanaceae</taxon>
        <taxon>Solanoideae</taxon>
        <taxon>Solaneae</taxon>
        <taxon>Solanum</taxon>
    </lineage>
</organism>
<dbReference type="OrthoDB" id="1748181at2759"/>
<reference evidence="1" key="1">
    <citation type="submission" date="2020-09" db="EMBL/GenBank/DDBJ databases">
        <title>De no assembly of potato wild relative species, Solanum commersonii.</title>
        <authorList>
            <person name="Cho K."/>
        </authorList>
    </citation>
    <scope>NUCLEOTIDE SEQUENCE</scope>
    <source>
        <strain evidence="1">LZ3.2</strain>
        <tissue evidence="1">Leaf</tissue>
    </source>
</reference>
<sequence>MHSTAKERLVGRTKSYIRYYSRAIEEKLGGRPHRIKESLDFIQCLNDCGLQNAGFSGSKYTWCDNKDPSATIWKRLDRLVHNSQWFGVFNATSVTYLSRTCSNYSPLLVKMNFDNTHIIKYFKFLNIWTKHTQFLETVKHSWNKEIKRTCKTLSSWSRQAFGDIYEEPKILEAQMRISKENSVTNNSEENREELSRLRAISLSSSDFKTLFSGRRQGSNGLRKGTRTLLTSTIS</sequence>
<dbReference type="Proteomes" id="UP000824120">
    <property type="component" value="Unassembled WGS sequence"/>
</dbReference>
<accession>A0A9J5VZL2</accession>
<comment type="caution">
    <text evidence="1">The sequence shown here is derived from an EMBL/GenBank/DDBJ whole genome shotgun (WGS) entry which is preliminary data.</text>
</comment>
<gene>
    <name evidence="1" type="ORF">H5410_064602</name>
</gene>
<name>A0A9J5VZL2_SOLCO</name>
<evidence type="ECO:0000313" key="1">
    <source>
        <dbReference type="EMBL" id="KAG5568382.1"/>
    </source>
</evidence>
<dbReference type="PANTHER" id="PTHR33710:SF77">
    <property type="entry name" value="DNASE I-LIKE SUPERFAMILY PROTEIN"/>
    <property type="match status" value="1"/>
</dbReference>
<proteinExistence type="predicted"/>
<protein>
    <submittedName>
        <fullName evidence="1">Uncharacterized protein</fullName>
    </submittedName>
</protein>
<dbReference type="PANTHER" id="PTHR33710">
    <property type="entry name" value="BNAC02G09200D PROTEIN"/>
    <property type="match status" value="1"/>
</dbReference>
<dbReference type="AlphaFoldDB" id="A0A9J5VZL2"/>
<dbReference type="EMBL" id="JACXVP010000142">
    <property type="protein sequence ID" value="KAG5568382.1"/>
    <property type="molecule type" value="Genomic_DNA"/>
</dbReference>
<keyword evidence="2" id="KW-1185">Reference proteome</keyword>
<evidence type="ECO:0000313" key="2">
    <source>
        <dbReference type="Proteomes" id="UP000824120"/>
    </source>
</evidence>